<evidence type="ECO:0000256" key="2">
    <source>
        <dbReference type="ARBA" id="ARBA00008156"/>
    </source>
</evidence>
<dbReference type="GO" id="GO:0008876">
    <property type="term" value="F:quinoprotein glucose dehydrogenase activity"/>
    <property type="evidence" value="ECO:0007669"/>
    <property type="project" value="TreeGrafter"/>
</dbReference>
<dbReference type="Proteomes" id="UP000239504">
    <property type="component" value="Unassembled WGS sequence"/>
</dbReference>
<comment type="similarity">
    <text evidence="2">Belongs to the bacterial PQQ dehydrogenase family.</text>
</comment>
<dbReference type="SMART" id="SM00564">
    <property type="entry name" value="PQQ"/>
    <property type="match status" value="4"/>
</dbReference>
<dbReference type="PANTHER" id="PTHR32303">
    <property type="entry name" value="QUINOPROTEIN ALCOHOL DEHYDROGENASE (CYTOCHROME C)"/>
    <property type="match status" value="1"/>
</dbReference>
<evidence type="ECO:0000313" key="6">
    <source>
        <dbReference type="Proteomes" id="UP000239504"/>
    </source>
</evidence>
<accession>A0A2S7K8F7</accession>
<evidence type="ECO:0000259" key="4">
    <source>
        <dbReference type="Pfam" id="PF01011"/>
    </source>
</evidence>
<dbReference type="GO" id="GO:0048038">
    <property type="term" value="F:quinone binding"/>
    <property type="evidence" value="ECO:0007669"/>
    <property type="project" value="InterPro"/>
</dbReference>
<dbReference type="Pfam" id="PF01011">
    <property type="entry name" value="PQQ"/>
    <property type="match status" value="1"/>
</dbReference>
<keyword evidence="6" id="KW-1185">Reference proteome</keyword>
<dbReference type="SUPFAM" id="SSF50998">
    <property type="entry name" value="Quinoprotein alcohol dehydrogenase-like"/>
    <property type="match status" value="1"/>
</dbReference>
<dbReference type="AlphaFoldDB" id="A0A2S7K8F7"/>
<dbReference type="EMBL" id="PJCH01000005">
    <property type="protein sequence ID" value="PQA88795.1"/>
    <property type="molecule type" value="Genomic_DNA"/>
</dbReference>
<dbReference type="PANTHER" id="PTHR32303:SF4">
    <property type="entry name" value="QUINOPROTEIN GLUCOSE DEHYDROGENASE"/>
    <property type="match status" value="1"/>
</dbReference>
<dbReference type="OrthoDB" id="9794322at2"/>
<protein>
    <submittedName>
        <fullName evidence="5">Pyrroloquinoline quinone-dependent dehydrogenase</fullName>
    </submittedName>
</protein>
<dbReference type="InterPro" id="IPR018391">
    <property type="entry name" value="PQQ_b-propeller_rpt"/>
</dbReference>
<organism evidence="5 6">
    <name type="scientific">Hyphococcus luteus</name>
    <dbReference type="NCBI Taxonomy" id="2058213"/>
    <lineage>
        <taxon>Bacteria</taxon>
        <taxon>Pseudomonadati</taxon>
        <taxon>Pseudomonadota</taxon>
        <taxon>Alphaproteobacteria</taxon>
        <taxon>Parvularculales</taxon>
        <taxon>Parvularculaceae</taxon>
        <taxon>Hyphococcus</taxon>
    </lineage>
</organism>
<sequence>MIWRLGGDHSLDIDGVAAASNPAPETQGWAYYGADAGGSRYAAASAITPDNVGELEIAWRYSTGDLLSKPEAIKRSAGETTPILVEDSLVFCTPFNDIIAVDPGTGKQRWRFDAKADLKQHPGNQYVCRGVAYWKDAGAQGPCAARIFGATNDYRLNAVDAKTGEPCASFGAGGTVHIDPGMSLVWPGEFQITSAPTVAGDVVVVGSSIGDNSRVAAPRGTVRAYDVRTGALRWTFDPIPRAAGAVNAGDWQGAQPPVEGHANAWAPMSYDAARNLLFVPTSSPSPDFFGGLRPGDNRYADSVVALDASTGEVVWSFQTVHHDVWDYDLPSQPGLYTVWRDGERHDVVAQTTKTGFVFVLDRDTGEPFLPVEERPVPQDGAVPGEVLSPTQPFPVAPPPLVPNTVDAKDAFGLTWFDKRACAKAIRALRHEGLFTPPSLEGTLFLPFTGGGGNWGSAAYDQRRNLLVVNMSNLAHLVQLIPADKVEATRETLHDAEISPQTGAPYGMRREILLSPLDLPCTPPPWGVLAAVDLAKGEIVWRKTLGTVEDLSGGLVKAKIGTPTLGGPMVTAGGLVFIGGTLDYYLRAFDIATGEELWRSRLPAAGVATPMSYSWRGRQYVAIFAGGYSGVDAPPGDELIAFALPN</sequence>
<dbReference type="InterPro" id="IPR011047">
    <property type="entry name" value="Quinoprotein_ADH-like_sf"/>
</dbReference>
<proteinExistence type="inferred from homology"/>
<evidence type="ECO:0000313" key="5">
    <source>
        <dbReference type="EMBL" id="PQA88795.1"/>
    </source>
</evidence>
<dbReference type="GO" id="GO:0016020">
    <property type="term" value="C:membrane"/>
    <property type="evidence" value="ECO:0007669"/>
    <property type="project" value="InterPro"/>
</dbReference>
<reference evidence="5 6" key="1">
    <citation type="submission" date="2017-12" db="EMBL/GenBank/DDBJ databases">
        <authorList>
            <person name="Hurst M.R.H."/>
        </authorList>
    </citation>
    <scope>NUCLEOTIDE SEQUENCE [LARGE SCALE GENOMIC DNA]</scope>
    <source>
        <strain evidence="5 6">SY-3-19</strain>
    </source>
</reference>
<comment type="caution">
    <text evidence="5">The sequence shown here is derived from an EMBL/GenBank/DDBJ whole genome shotgun (WGS) entry which is preliminary data.</text>
</comment>
<dbReference type="CDD" id="cd10280">
    <property type="entry name" value="PQQ_mGDH"/>
    <property type="match status" value="1"/>
</dbReference>
<comment type="cofactor">
    <cofactor evidence="1">
        <name>pyrroloquinoline quinone</name>
        <dbReference type="ChEBI" id="CHEBI:58442"/>
    </cofactor>
</comment>
<evidence type="ECO:0000256" key="1">
    <source>
        <dbReference type="ARBA" id="ARBA00001931"/>
    </source>
</evidence>
<keyword evidence="3" id="KW-0560">Oxidoreductase</keyword>
<dbReference type="Gene3D" id="2.140.10.10">
    <property type="entry name" value="Quinoprotein alcohol dehydrogenase-like superfamily"/>
    <property type="match status" value="2"/>
</dbReference>
<evidence type="ECO:0000256" key="3">
    <source>
        <dbReference type="ARBA" id="ARBA00023002"/>
    </source>
</evidence>
<name>A0A2S7K8F7_9PROT</name>
<feature type="domain" description="Pyrrolo-quinoline quinone repeat" evidence="4">
    <location>
        <begin position="29"/>
        <end position="620"/>
    </location>
</feature>
<dbReference type="InterPro" id="IPR002372">
    <property type="entry name" value="PQQ_rpt_dom"/>
</dbReference>
<dbReference type="InterPro" id="IPR017511">
    <property type="entry name" value="PQQ_mDH"/>
</dbReference>
<gene>
    <name evidence="5" type="ORF">CW354_07015</name>
</gene>